<keyword evidence="3" id="KW-0285">Flavoprotein</keyword>
<evidence type="ECO:0000256" key="4">
    <source>
        <dbReference type="ARBA" id="ARBA00022827"/>
    </source>
</evidence>
<evidence type="ECO:0000256" key="1">
    <source>
        <dbReference type="ARBA" id="ARBA00001974"/>
    </source>
</evidence>
<proteinExistence type="inferred from homology"/>
<evidence type="ECO:0000259" key="7">
    <source>
        <dbReference type="Pfam" id="PF02771"/>
    </source>
</evidence>
<feature type="domain" description="Acyl-CoA dehydrogenase/oxidase N-terminal" evidence="7">
    <location>
        <begin position="6"/>
        <end position="117"/>
    </location>
</feature>
<dbReference type="SUPFAM" id="SSF47203">
    <property type="entry name" value="Acyl-CoA dehydrogenase C-terminal domain-like"/>
    <property type="match status" value="1"/>
</dbReference>
<evidence type="ECO:0000313" key="9">
    <source>
        <dbReference type="Proteomes" id="UP000027100"/>
    </source>
</evidence>
<dbReference type="InterPro" id="IPR037069">
    <property type="entry name" value="AcylCoA_DH/ox_N_sf"/>
</dbReference>
<comment type="similarity">
    <text evidence="2">Belongs to the acyl-CoA dehydrogenase family.</text>
</comment>
<dbReference type="Pfam" id="PF00441">
    <property type="entry name" value="Acyl-CoA_dh_1"/>
    <property type="match status" value="1"/>
</dbReference>
<dbReference type="InterPro" id="IPR013786">
    <property type="entry name" value="AcylCoA_DH/ox_N"/>
</dbReference>
<dbReference type="SUPFAM" id="SSF56645">
    <property type="entry name" value="Acyl-CoA dehydrogenase NM domain-like"/>
    <property type="match status" value="1"/>
</dbReference>
<keyword evidence="9" id="KW-1185">Reference proteome</keyword>
<sequence>MNFALSEDHEFLRDSAAKFVDERVDLSPLLRPGADVSAAGYDQLWDKIVELGWSAIAVPEVYGGLGMSYIDLVMIIGETGRTLAPSPLFGTLAGAWAIEMAGSEAQKMAYLPKLAEGLKLALAVADESGSYDNMATDVAATKAGDRYRLSGTKSFVVDAASADKIIVSALVEGRKDFFLVDAETAGVEIEVLPWRDITRQVCKLVLKEVEAERLDQSSDQVWPWVRDRLYLVLAAESASGIRAVLDDAVSYAKQRIAFGRPIGAFQAIKHQLANIAGAAEGANAMVQYAAWALSEGDSRSSLAAAMAQSYASDQYKEASHRNIQVYGAIGFTWEMKNHLYYKRARCNAELLGSPASQREQVVRFLEQDAA</sequence>
<evidence type="ECO:0000256" key="5">
    <source>
        <dbReference type="ARBA" id="ARBA00023002"/>
    </source>
</evidence>
<keyword evidence="4" id="KW-0274">FAD</keyword>
<dbReference type="AlphaFoldDB" id="A0A062VLT9"/>
<dbReference type="InterPro" id="IPR009100">
    <property type="entry name" value="AcylCoA_DH/oxidase_NM_dom_sf"/>
</dbReference>
<feature type="domain" description="Acyl-CoA dehydrogenase/oxidase C-terminal" evidence="6">
    <location>
        <begin position="232"/>
        <end position="364"/>
    </location>
</feature>
<evidence type="ECO:0000259" key="6">
    <source>
        <dbReference type="Pfam" id="PF00441"/>
    </source>
</evidence>
<evidence type="ECO:0000256" key="2">
    <source>
        <dbReference type="ARBA" id="ARBA00009347"/>
    </source>
</evidence>
<name>A0A062VLT9_9PROT</name>
<dbReference type="CDD" id="cd00567">
    <property type="entry name" value="ACAD"/>
    <property type="match status" value="1"/>
</dbReference>
<keyword evidence="5" id="KW-0560">Oxidoreductase</keyword>
<dbReference type="eggNOG" id="COG1960">
    <property type="taxonomic scope" value="Bacteria"/>
</dbReference>
<comment type="cofactor">
    <cofactor evidence="1">
        <name>FAD</name>
        <dbReference type="ChEBI" id="CHEBI:57692"/>
    </cofactor>
</comment>
<dbReference type="PANTHER" id="PTHR43884">
    <property type="entry name" value="ACYL-COA DEHYDROGENASE"/>
    <property type="match status" value="1"/>
</dbReference>
<dbReference type="EMBL" id="ARYM01000004">
    <property type="protein sequence ID" value="KCZ99630.1"/>
    <property type="molecule type" value="Genomic_DNA"/>
</dbReference>
<dbReference type="Gene3D" id="1.10.540.10">
    <property type="entry name" value="Acyl-CoA dehydrogenase/oxidase, N-terminal domain"/>
    <property type="match status" value="1"/>
</dbReference>
<dbReference type="PATRIC" id="fig|1280954.3.peg.926"/>
<accession>A0A062VLT9</accession>
<dbReference type="STRING" id="1280954.HPO_04565"/>
<comment type="caution">
    <text evidence="8">The sequence shown here is derived from an EMBL/GenBank/DDBJ whole genome shotgun (WGS) entry which is preliminary data.</text>
</comment>
<evidence type="ECO:0000256" key="3">
    <source>
        <dbReference type="ARBA" id="ARBA00022630"/>
    </source>
</evidence>
<dbReference type="GO" id="GO:0003995">
    <property type="term" value="F:acyl-CoA dehydrogenase activity"/>
    <property type="evidence" value="ECO:0007669"/>
    <property type="project" value="TreeGrafter"/>
</dbReference>
<dbReference type="InterPro" id="IPR009075">
    <property type="entry name" value="AcylCo_DH/oxidase_C"/>
</dbReference>
<reference evidence="8 9" key="1">
    <citation type="journal article" date="2014" name="Antonie Van Leeuwenhoek">
        <title>Hyphomonas beringensis sp. nov. and Hyphomonas chukchiensis sp. nov., isolated from surface seawater of the Bering Sea and Chukchi Sea.</title>
        <authorList>
            <person name="Li C."/>
            <person name="Lai Q."/>
            <person name="Li G."/>
            <person name="Dong C."/>
            <person name="Wang J."/>
            <person name="Liao Y."/>
            <person name="Shao Z."/>
        </authorList>
    </citation>
    <scope>NUCLEOTIDE SEQUENCE [LARGE SCALE GENOMIC DNA]</scope>
    <source>
        <strain evidence="8 9">PS728</strain>
    </source>
</reference>
<evidence type="ECO:0000313" key="8">
    <source>
        <dbReference type="EMBL" id="KCZ99630.1"/>
    </source>
</evidence>
<protein>
    <submittedName>
        <fullName evidence="8">Putative acyl-CoA dehydrogenase</fullName>
    </submittedName>
</protein>
<organism evidence="8 9">
    <name type="scientific">Hyphomonas polymorpha PS728</name>
    <dbReference type="NCBI Taxonomy" id="1280954"/>
    <lineage>
        <taxon>Bacteria</taxon>
        <taxon>Pseudomonadati</taxon>
        <taxon>Pseudomonadota</taxon>
        <taxon>Alphaproteobacteria</taxon>
        <taxon>Hyphomonadales</taxon>
        <taxon>Hyphomonadaceae</taxon>
        <taxon>Hyphomonas</taxon>
    </lineage>
</organism>
<dbReference type="GO" id="GO:0050660">
    <property type="term" value="F:flavin adenine dinucleotide binding"/>
    <property type="evidence" value="ECO:0007669"/>
    <property type="project" value="InterPro"/>
</dbReference>
<dbReference type="Pfam" id="PF02771">
    <property type="entry name" value="Acyl-CoA_dh_N"/>
    <property type="match status" value="1"/>
</dbReference>
<dbReference type="Gene3D" id="1.20.140.10">
    <property type="entry name" value="Butyryl-CoA Dehydrogenase, subunit A, domain 3"/>
    <property type="match status" value="1"/>
</dbReference>
<dbReference type="InterPro" id="IPR046373">
    <property type="entry name" value="Acyl-CoA_Oxase/DH_mid-dom_sf"/>
</dbReference>
<dbReference type="Gene3D" id="2.40.110.10">
    <property type="entry name" value="Butyryl-CoA Dehydrogenase, subunit A, domain 2"/>
    <property type="match status" value="1"/>
</dbReference>
<dbReference type="RefSeq" id="WP_035595102.1">
    <property type="nucleotide sequence ID" value="NZ_ARYM01000004.1"/>
</dbReference>
<dbReference type="OrthoDB" id="7328575at2"/>
<dbReference type="Proteomes" id="UP000027100">
    <property type="component" value="Unassembled WGS sequence"/>
</dbReference>
<dbReference type="PANTHER" id="PTHR43884:SF20">
    <property type="entry name" value="ACYL-COA DEHYDROGENASE FADE28"/>
    <property type="match status" value="1"/>
</dbReference>
<gene>
    <name evidence="8" type="ORF">HPO_04565</name>
</gene>
<dbReference type="InterPro" id="IPR036250">
    <property type="entry name" value="AcylCo_DH-like_C"/>
</dbReference>